<feature type="compositionally biased region" description="Low complexity" evidence="5">
    <location>
        <begin position="312"/>
        <end position="326"/>
    </location>
</feature>
<comment type="subcellular location">
    <subcellularLocation>
        <location evidence="1">Membrane</location>
        <topology evidence="1">Multi-pass membrane protein</topology>
    </subcellularLocation>
</comment>
<evidence type="ECO:0000256" key="5">
    <source>
        <dbReference type="SAM" id="MobiDB-lite"/>
    </source>
</evidence>
<dbReference type="EMBL" id="AJWJ01000114">
    <property type="protein sequence ID" value="KAF2075113.1"/>
    <property type="molecule type" value="Genomic_DNA"/>
</dbReference>
<evidence type="ECO:0000313" key="8">
    <source>
        <dbReference type="Proteomes" id="UP000695562"/>
    </source>
</evidence>
<feature type="compositionally biased region" description="Polar residues" evidence="5">
    <location>
        <begin position="1"/>
        <end position="25"/>
    </location>
</feature>
<evidence type="ECO:0000313" key="7">
    <source>
        <dbReference type="EMBL" id="KAF2075113.1"/>
    </source>
</evidence>
<feature type="compositionally biased region" description="Low complexity" evidence="5">
    <location>
        <begin position="75"/>
        <end position="95"/>
    </location>
</feature>
<feature type="transmembrane region" description="Helical" evidence="6">
    <location>
        <begin position="203"/>
        <end position="221"/>
    </location>
</feature>
<accession>A0A8J4PW45</accession>
<feature type="compositionally biased region" description="Low complexity" evidence="5">
    <location>
        <begin position="30"/>
        <end position="54"/>
    </location>
</feature>
<evidence type="ECO:0000256" key="3">
    <source>
        <dbReference type="ARBA" id="ARBA00022989"/>
    </source>
</evidence>
<dbReference type="AlphaFoldDB" id="A0A8J4PW45"/>
<keyword evidence="4 6" id="KW-0472">Membrane</keyword>
<evidence type="ECO:0000256" key="4">
    <source>
        <dbReference type="ARBA" id="ARBA00023136"/>
    </source>
</evidence>
<dbReference type="PANTHER" id="PTHR36460">
    <property type="entry name" value="UPF0132 DOMAIN PROTEIN (AFU_ORTHOLOGUE AFUA_3G10255)"/>
    <property type="match status" value="1"/>
</dbReference>
<keyword evidence="3 6" id="KW-1133">Transmembrane helix</keyword>
<feature type="region of interest" description="Disordered" evidence="5">
    <location>
        <begin position="1"/>
        <end position="95"/>
    </location>
</feature>
<evidence type="ECO:0000256" key="1">
    <source>
        <dbReference type="ARBA" id="ARBA00004141"/>
    </source>
</evidence>
<dbReference type="Proteomes" id="UP000695562">
    <property type="component" value="Unassembled WGS sequence"/>
</dbReference>
<keyword evidence="2 6" id="KW-0812">Transmembrane</keyword>
<evidence type="ECO:0000256" key="2">
    <source>
        <dbReference type="ARBA" id="ARBA00022692"/>
    </source>
</evidence>
<keyword evidence="8" id="KW-1185">Reference proteome</keyword>
<feature type="transmembrane region" description="Helical" evidence="6">
    <location>
        <begin position="173"/>
        <end position="191"/>
    </location>
</feature>
<proteinExistence type="predicted"/>
<feature type="compositionally biased region" description="Polar residues" evidence="5">
    <location>
        <begin position="55"/>
        <end position="64"/>
    </location>
</feature>
<feature type="region of interest" description="Disordered" evidence="5">
    <location>
        <begin position="312"/>
        <end position="335"/>
    </location>
</feature>
<dbReference type="PANTHER" id="PTHR36460:SF1">
    <property type="entry name" value="UPF0132 DOMAIN PROTEIN (AFU_ORTHOLOGUE AFUA_3G10255)"/>
    <property type="match status" value="1"/>
</dbReference>
<sequence length="350" mass="38145">MEFSSNSLPSTPVLTSRNNSYTNLRRSLDSSTTTKSNSNSNSNSTHSNNTAMSTQTLSGNTHVQSNISIPPPTSIPTATSNTTTTSTPTTPVVTSNNSYLDSIRKGGFNIDYHVDESDYHNRNQSILTTTSNTTIINDGASMVMVENSNLLNFDNLADDTFSDDGLESMNPKLISSLAYFTWLSASIILILEKKNVFIQFHAYQSFIISMCAICLQFLFIWTKTVSIIIWSVYLLFVLFMIFKVNYDGGKAHVYKLPVIGEIAEKRAIQRSREYSIFSKYVESSFSNNSNGGDGGEGGMGYSSSSINTSSNMSISGSSVSTSTKSTPPLSDIHQGTGLNSSYDDISIIAN</sequence>
<protein>
    <submittedName>
        <fullName evidence="7">Uncharacterized protein</fullName>
    </submittedName>
</protein>
<name>A0A8J4PW45_9MYCE</name>
<reference evidence="7" key="1">
    <citation type="submission" date="2020-01" db="EMBL/GenBank/DDBJ databases">
        <title>Development of genomics and gene disruption for Polysphondylium violaceum indicates a role for the polyketide synthase stlB in stalk morphogenesis.</title>
        <authorList>
            <person name="Narita B."/>
            <person name="Kawabe Y."/>
            <person name="Kin K."/>
            <person name="Saito T."/>
            <person name="Gibbs R."/>
            <person name="Kuspa A."/>
            <person name="Muzny D."/>
            <person name="Queller D."/>
            <person name="Richards S."/>
            <person name="Strassman J."/>
            <person name="Sucgang R."/>
            <person name="Worley K."/>
            <person name="Schaap P."/>
        </authorList>
    </citation>
    <scope>NUCLEOTIDE SEQUENCE</scope>
    <source>
        <strain evidence="7">QSvi11</strain>
    </source>
</reference>
<dbReference type="GO" id="GO:0016020">
    <property type="term" value="C:membrane"/>
    <property type="evidence" value="ECO:0007669"/>
    <property type="project" value="UniProtKB-SubCell"/>
</dbReference>
<comment type="caution">
    <text evidence="7">The sequence shown here is derived from an EMBL/GenBank/DDBJ whole genome shotgun (WGS) entry which is preliminary data.</text>
</comment>
<organism evidence="7 8">
    <name type="scientific">Polysphondylium violaceum</name>
    <dbReference type="NCBI Taxonomy" id="133409"/>
    <lineage>
        <taxon>Eukaryota</taxon>
        <taxon>Amoebozoa</taxon>
        <taxon>Evosea</taxon>
        <taxon>Eumycetozoa</taxon>
        <taxon>Dictyostelia</taxon>
        <taxon>Dictyosteliales</taxon>
        <taxon>Dictyosteliaceae</taxon>
        <taxon>Polysphondylium</taxon>
    </lineage>
</organism>
<dbReference type="OrthoDB" id="5546837at2759"/>
<evidence type="ECO:0000256" key="6">
    <source>
        <dbReference type="SAM" id="Phobius"/>
    </source>
</evidence>
<gene>
    <name evidence="7" type="ORF">CYY_003590</name>
</gene>
<feature type="transmembrane region" description="Helical" evidence="6">
    <location>
        <begin position="227"/>
        <end position="246"/>
    </location>
</feature>